<dbReference type="RefSeq" id="WP_106389736.1">
    <property type="nucleotide sequence ID" value="NZ_PVNK01000013.1"/>
</dbReference>
<dbReference type="PROSITE" id="PS50011">
    <property type="entry name" value="PROTEIN_KINASE_DOM"/>
    <property type="match status" value="1"/>
</dbReference>
<gene>
    <name evidence="7" type="primary">pknB_3</name>
    <name evidence="7" type="ORF">ENSA5_02560</name>
</gene>
<dbReference type="InterPro" id="IPR011009">
    <property type="entry name" value="Kinase-like_dom_sf"/>
</dbReference>
<evidence type="ECO:0000256" key="4">
    <source>
        <dbReference type="ARBA" id="ARBA00022840"/>
    </source>
</evidence>
<reference evidence="7 8" key="1">
    <citation type="submission" date="2018-03" db="EMBL/GenBank/DDBJ databases">
        <title>Draft Genome Sequences of the Obligatory Marine Myxobacteria Enhygromyxa salina SWB005.</title>
        <authorList>
            <person name="Poehlein A."/>
            <person name="Moghaddam J.A."/>
            <person name="Harms H."/>
            <person name="Alanjari M."/>
            <person name="Koenig G.M."/>
            <person name="Daniel R."/>
            <person name="Schaeberle T.F."/>
        </authorList>
    </citation>
    <scope>NUCLEOTIDE SEQUENCE [LARGE SCALE GENOMIC DNA]</scope>
    <source>
        <strain evidence="7 8">SWB005</strain>
    </source>
</reference>
<dbReference type="SUPFAM" id="SSF56112">
    <property type="entry name" value="Protein kinase-like (PK-like)"/>
    <property type="match status" value="1"/>
</dbReference>
<dbReference type="InterPro" id="IPR008271">
    <property type="entry name" value="Ser/Thr_kinase_AS"/>
</dbReference>
<keyword evidence="1 7" id="KW-0808">Transferase</keyword>
<keyword evidence="2" id="KW-0547">Nucleotide-binding</keyword>
<dbReference type="InterPro" id="IPR000719">
    <property type="entry name" value="Prot_kinase_dom"/>
</dbReference>
<evidence type="ECO:0000256" key="5">
    <source>
        <dbReference type="SAM" id="MobiDB-lite"/>
    </source>
</evidence>
<evidence type="ECO:0000313" key="7">
    <source>
        <dbReference type="EMBL" id="PRQ05436.1"/>
    </source>
</evidence>
<name>A0A2S9YK82_9BACT</name>
<proteinExistence type="predicted"/>
<organism evidence="7 8">
    <name type="scientific">Enhygromyxa salina</name>
    <dbReference type="NCBI Taxonomy" id="215803"/>
    <lineage>
        <taxon>Bacteria</taxon>
        <taxon>Pseudomonadati</taxon>
        <taxon>Myxococcota</taxon>
        <taxon>Polyangia</taxon>
        <taxon>Nannocystales</taxon>
        <taxon>Nannocystaceae</taxon>
        <taxon>Enhygromyxa</taxon>
    </lineage>
</organism>
<feature type="region of interest" description="Disordered" evidence="5">
    <location>
        <begin position="331"/>
        <end position="357"/>
    </location>
</feature>
<dbReference type="Gene3D" id="1.10.510.10">
    <property type="entry name" value="Transferase(Phosphotransferase) domain 1"/>
    <property type="match status" value="1"/>
</dbReference>
<keyword evidence="4" id="KW-0067">ATP-binding</keyword>
<evidence type="ECO:0000256" key="3">
    <source>
        <dbReference type="ARBA" id="ARBA00022777"/>
    </source>
</evidence>
<dbReference type="PROSITE" id="PS00108">
    <property type="entry name" value="PROTEIN_KINASE_ST"/>
    <property type="match status" value="1"/>
</dbReference>
<dbReference type="Proteomes" id="UP000237968">
    <property type="component" value="Unassembled WGS sequence"/>
</dbReference>
<comment type="caution">
    <text evidence="7">The sequence shown here is derived from an EMBL/GenBank/DDBJ whole genome shotgun (WGS) entry which is preliminary data.</text>
</comment>
<accession>A0A2S9YK82</accession>
<evidence type="ECO:0000256" key="2">
    <source>
        <dbReference type="ARBA" id="ARBA00022741"/>
    </source>
</evidence>
<keyword evidence="8" id="KW-1185">Reference proteome</keyword>
<dbReference type="EMBL" id="PVNK01000013">
    <property type="protein sequence ID" value="PRQ05436.1"/>
    <property type="molecule type" value="Genomic_DNA"/>
</dbReference>
<dbReference type="Pfam" id="PF00069">
    <property type="entry name" value="Pkinase"/>
    <property type="match status" value="1"/>
</dbReference>
<evidence type="ECO:0000256" key="1">
    <source>
        <dbReference type="ARBA" id="ARBA00022679"/>
    </source>
</evidence>
<dbReference type="Gene3D" id="3.30.200.20">
    <property type="entry name" value="Phosphorylase Kinase, domain 1"/>
    <property type="match status" value="1"/>
</dbReference>
<evidence type="ECO:0000259" key="6">
    <source>
        <dbReference type="PROSITE" id="PS50011"/>
    </source>
</evidence>
<dbReference type="GO" id="GO:0004674">
    <property type="term" value="F:protein serine/threonine kinase activity"/>
    <property type="evidence" value="ECO:0007669"/>
    <property type="project" value="UniProtKB-EC"/>
</dbReference>
<dbReference type="GO" id="GO:0005524">
    <property type="term" value="F:ATP binding"/>
    <property type="evidence" value="ECO:0007669"/>
    <property type="project" value="UniProtKB-KW"/>
</dbReference>
<dbReference type="PANTHER" id="PTHR43289:SF6">
    <property type="entry name" value="SERINE_THREONINE-PROTEIN KINASE NEKL-3"/>
    <property type="match status" value="1"/>
</dbReference>
<dbReference type="CDD" id="cd14014">
    <property type="entry name" value="STKc_PknB_like"/>
    <property type="match status" value="1"/>
</dbReference>
<keyword evidence="3 7" id="KW-0418">Kinase</keyword>
<dbReference type="PANTHER" id="PTHR43289">
    <property type="entry name" value="MITOGEN-ACTIVATED PROTEIN KINASE KINASE KINASE 20-RELATED"/>
    <property type="match status" value="1"/>
</dbReference>
<protein>
    <submittedName>
        <fullName evidence="7">Serine/threonine-protein kinase PknB</fullName>
        <ecNumber evidence="7">2.7.11.1</ecNumber>
    </submittedName>
</protein>
<sequence>MGALLRAVEDEDESFDSGSFEADDTPLIAGRYELLDRLSRGATGSIYRAYDHTLVREVAVKLLEPGELAVAEREARILAKVAHRNVVTVHDVGRGFGPGAGGSYIVLELLHGRDISHWLQGGPASAETLERLLDAGRGLSAAHQAGLAHRDFKPRNVMVTTEGRVVVINFGLGHRVRGGPDALGSELGPQRWRELEPGRSSAGTLEYMAPERIAGRDNDERSDQFSFCVVLWEALTGANPFTGAAPLPRYRSIQHGPRGSRPSAPQQLVSALARGLSFEPSHRFETMAELIHELERPAPLRRRRHVRPVLMTAAVAATFACGWGFVPESATLGEATSPRDPAPPSADDGESARAKSGHAAKLICAARSIHTASAVGTDSCAPRGPNR</sequence>
<feature type="domain" description="Protein kinase" evidence="6">
    <location>
        <begin position="32"/>
        <end position="295"/>
    </location>
</feature>
<dbReference type="EC" id="2.7.11.1" evidence="7"/>
<evidence type="ECO:0000313" key="8">
    <source>
        <dbReference type="Proteomes" id="UP000237968"/>
    </source>
</evidence>
<dbReference type="AlphaFoldDB" id="A0A2S9YK82"/>
<dbReference type="OrthoDB" id="9779541at2"/>